<dbReference type="OrthoDB" id="3478723at2"/>
<dbReference type="InterPro" id="IPR043763">
    <property type="entry name" value="DUF5709"/>
</dbReference>
<sequence>MSHHTPEHDPRSRFEDEGIPDLQDGTPGQQWAVDPQEAPLPSDEPVALDDYGTTNEEQIQGESLSGRLDREVPEEQPVYGVEESATAARPPADDDDAPAVERVTEESGLGVGSDLDTGYERDRGIDPEWQAQPEEPSGQVWDEPRRAGRLVAPDEGSRADAEPDEVATEVGPDAGGYAAEEAAMRVEPE</sequence>
<evidence type="ECO:0000313" key="3">
    <source>
        <dbReference type="EMBL" id="RVX40010.1"/>
    </source>
</evidence>
<proteinExistence type="predicted"/>
<protein>
    <recommendedName>
        <fullName evidence="2">DUF5709 domain-containing protein</fullName>
    </recommendedName>
</protein>
<organism evidence="3 4">
    <name type="scientific">Nonomuraea polychroma</name>
    <dbReference type="NCBI Taxonomy" id="46176"/>
    <lineage>
        <taxon>Bacteria</taxon>
        <taxon>Bacillati</taxon>
        <taxon>Actinomycetota</taxon>
        <taxon>Actinomycetes</taxon>
        <taxon>Streptosporangiales</taxon>
        <taxon>Streptosporangiaceae</taxon>
        <taxon>Nonomuraea</taxon>
    </lineage>
</organism>
<feature type="compositionally biased region" description="Basic and acidic residues" evidence="1">
    <location>
        <begin position="1"/>
        <end position="16"/>
    </location>
</feature>
<dbReference type="RefSeq" id="WP_127932448.1">
    <property type="nucleotide sequence ID" value="NZ_SAUN01000001.1"/>
</dbReference>
<dbReference type="EMBL" id="SAUN01000001">
    <property type="protein sequence ID" value="RVX40010.1"/>
    <property type="molecule type" value="Genomic_DNA"/>
</dbReference>
<gene>
    <name evidence="3" type="ORF">EDD27_2397</name>
</gene>
<name>A0A438M2F2_9ACTN</name>
<dbReference type="AlphaFoldDB" id="A0A438M2F2"/>
<evidence type="ECO:0000256" key="1">
    <source>
        <dbReference type="SAM" id="MobiDB-lite"/>
    </source>
</evidence>
<comment type="caution">
    <text evidence="3">The sequence shown here is derived from an EMBL/GenBank/DDBJ whole genome shotgun (WGS) entry which is preliminary data.</text>
</comment>
<accession>A0A438M2F2</accession>
<evidence type="ECO:0000313" key="4">
    <source>
        <dbReference type="Proteomes" id="UP000284824"/>
    </source>
</evidence>
<feature type="region of interest" description="Disordered" evidence="1">
    <location>
        <begin position="1"/>
        <end position="189"/>
    </location>
</feature>
<feature type="compositionally biased region" description="Polar residues" evidence="1">
    <location>
        <begin position="52"/>
        <end position="63"/>
    </location>
</feature>
<dbReference type="Pfam" id="PF18970">
    <property type="entry name" value="DUF5709"/>
    <property type="match status" value="1"/>
</dbReference>
<reference evidence="3 4" key="1">
    <citation type="submission" date="2019-01" db="EMBL/GenBank/DDBJ databases">
        <title>Sequencing the genomes of 1000 actinobacteria strains.</title>
        <authorList>
            <person name="Klenk H.-P."/>
        </authorList>
    </citation>
    <scope>NUCLEOTIDE SEQUENCE [LARGE SCALE GENOMIC DNA]</scope>
    <source>
        <strain evidence="3 4">DSM 43925</strain>
    </source>
</reference>
<feature type="domain" description="DUF5709" evidence="2">
    <location>
        <begin position="143"/>
        <end position="189"/>
    </location>
</feature>
<keyword evidence="4" id="KW-1185">Reference proteome</keyword>
<dbReference type="Proteomes" id="UP000284824">
    <property type="component" value="Unassembled WGS sequence"/>
</dbReference>
<evidence type="ECO:0000259" key="2">
    <source>
        <dbReference type="Pfam" id="PF18970"/>
    </source>
</evidence>